<name>A0ACC2NXI2_9HYME</name>
<accession>A0ACC2NXI2</accession>
<reference evidence="1" key="1">
    <citation type="submission" date="2023-04" db="EMBL/GenBank/DDBJ databases">
        <title>A chromosome-level genome assembly of the parasitoid wasp Eretmocerus hayati.</title>
        <authorList>
            <person name="Zhong Y."/>
            <person name="Liu S."/>
            <person name="Liu Y."/>
        </authorList>
    </citation>
    <scope>NUCLEOTIDE SEQUENCE</scope>
    <source>
        <strain evidence="1">ZJU_SS_LIU_2023</strain>
    </source>
</reference>
<evidence type="ECO:0000313" key="2">
    <source>
        <dbReference type="Proteomes" id="UP001239111"/>
    </source>
</evidence>
<sequence length="304" mass="34745">MNYKRFFTLPYIELNDAWLESYASDCLAVLLGLGMFTKVLGKTYAFKDYKKLMKDDKAMLVGALLLKFSVILHSSCLTANLIGPNDKEDLKKTKVEERDSTTTLIATLHASIGCIPNVEYCHAHGNKFITYAIQPIKAGDKLIANMKSKSIWDREKKSVRQKLYEAFYGSSCTCLACTEDWSDFDRGNYIDLHISDSTKPKIVKLWTEMDSILLGWKDISNETNFPDIKILNQTTDFVTKVCNEVSMPSAIVIRSVILLMLVLQAFHDPSEIHTEEKRISRKQEFKQVFDTSEMMKEMVKICNK</sequence>
<protein>
    <submittedName>
        <fullName evidence="1">Uncharacterized protein</fullName>
    </submittedName>
</protein>
<dbReference type="Proteomes" id="UP001239111">
    <property type="component" value="Chromosome 2"/>
</dbReference>
<dbReference type="EMBL" id="CM056742">
    <property type="protein sequence ID" value="KAJ8675568.1"/>
    <property type="molecule type" value="Genomic_DNA"/>
</dbReference>
<organism evidence="1 2">
    <name type="scientific">Eretmocerus hayati</name>
    <dbReference type="NCBI Taxonomy" id="131215"/>
    <lineage>
        <taxon>Eukaryota</taxon>
        <taxon>Metazoa</taxon>
        <taxon>Ecdysozoa</taxon>
        <taxon>Arthropoda</taxon>
        <taxon>Hexapoda</taxon>
        <taxon>Insecta</taxon>
        <taxon>Pterygota</taxon>
        <taxon>Neoptera</taxon>
        <taxon>Endopterygota</taxon>
        <taxon>Hymenoptera</taxon>
        <taxon>Apocrita</taxon>
        <taxon>Proctotrupomorpha</taxon>
        <taxon>Chalcidoidea</taxon>
        <taxon>Aphelinidae</taxon>
        <taxon>Aphelininae</taxon>
        <taxon>Eretmocerus</taxon>
    </lineage>
</organism>
<comment type="caution">
    <text evidence="1">The sequence shown here is derived from an EMBL/GenBank/DDBJ whole genome shotgun (WGS) entry which is preliminary data.</text>
</comment>
<keyword evidence="2" id="KW-1185">Reference proteome</keyword>
<proteinExistence type="predicted"/>
<gene>
    <name evidence="1" type="ORF">QAD02_011354</name>
</gene>
<evidence type="ECO:0000313" key="1">
    <source>
        <dbReference type="EMBL" id="KAJ8675568.1"/>
    </source>
</evidence>